<comment type="caution">
    <text evidence="2">The sequence shown here is derived from an EMBL/GenBank/DDBJ whole genome shotgun (WGS) entry which is preliminary data.</text>
</comment>
<keyword evidence="1" id="KW-0812">Transmembrane</keyword>
<keyword evidence="1" id="KW-0472">Membrane</keyword>
<gene>
    <name evidence="2" type="ORF">MSAN_01337000</name>
</gene>
<evidence type="ECO:0000313" key="2">
    <source>
        <dbReference type="EMBL" id="KAF7357410.1"/>
    </source>
</evidence>
<dbReference type="AlphaFoldDB" id="A0A8H6YG80"/>
<accession>A0A8H6YG80</accession>
<keyword evidence="3" id="KW-1185">Reference proteome</keyword>
<name>A0A8H6YG80_9AGAR</name>
<sequence length="254" mass="27302">MEYRAPSSVAAANILLRHRSEGIRTITGGGKSRCVPRRTSAFPPSPVAPVSLPPSSPVHDLNLLSASVASSQSIIPPLATPEFMDSQTSLLSALVLASFLHFLRPQFLSLLPRGPADQVYWDDGQVHPQVALAPVVTRFILVSVCKILAYGAASLVCALLTWLRAWDHSAAMYVPDNDIFVLITLTGFPLISTSLIGLCAVLRNSYPTLTVYTISPPLLAGAIFCRGICYVASERAMLFLLHPRAQSGVNVEPV</sequence>
<keyword evidence="1" id="KW-1133">Transmembrane helix</keyword>
<protein>
    <submittedName>
        <fullName evidence="2">Uncharacterized protein</fullName>
    </submittedName>
</protein>
<reference evidence="2" key="1">
    <citation type="submission" date="2020-05" db="EMBL/GenBank/DDBJ databases">
        <title>Mycena genomes resolve the evolution of fungal bioluminescence.</title>
        <authorList>
            <person name="Tsai I.J."/>
        </authorList>
    </citation>
    <scope>NUCLEOTIDE SEQUENCE</scope>
    <source>
        <strain evidence="2">160909Yilan</strain>
    </source>
</reference>
<organism evidence="2 3">
    <name type="scientific">Mycena sanguinolenta</name>
    <dbReference type="NCBI Taxonomy" id="230812"/>
    <lineage>
        <taxon>Eukaryota</taxon>
        <taxon>Fungi</taxon>
        <taxon>Dikarya</taxon>
        <taxon>Basidiomycota</taxon>
        <taxon>Agaricomycotina</taxon>
        <taxon>Agaricomycetes</taxon>
        <taxon>Agaricomycetidae</taxon>
        <taxon>Agaricales</taxon>
        <taxon>Marasmiineae</taxon>
        <taxon>Mycenaceae</taxon>
        <taxon>Mycena</taxon>
    </lineage>
</organism>
<evidence type="ECO:0000313" key="3">
    <source>
        <dbReference type="Proteomes" id="UP000623467"/>
    </source>
</evidence>
<dbReference type="OrthoDB" id="2156690at2759"/>
<feature type="transmembrane region" description="Helical" evidence="1">
    <location>
        <begin position="209"/>
        <end position="233"/>
    </location>
</feature>
<dbReference type="EMBL" id="JACAZH010000010">
    <property type="protein sequence ID" value="KAF7357410.1"/>
    <property type="molecule type" value="Genomic_DNA"/>
</dbReference>
<feature type="transmembrane region" description="Helical" evidence="1">
    <location>
        <begin position="179"/>
        <end position="202"/>
    </location>
</feature>
<evidence type="ECO:0000256" key="1">
    <source>
        <dbReference type="SAM" id="Phobius"/>
    </source>
</evidence>
<feature type="transmembrane region" description="Helical" evidence="1">
    <location>
        <begin position="147"/>
        <end position="167"/>
    </location>
</feature>
<dbReference type="Proteomes" id="UP000623467">
    <property type="component" value="Unassembled WGS sequence"/>
</dbReference>
<proteinExistence type="predicted"/>